<evidence type="ECO:0000313" key="2">
    <source>
        <dbReference type="Proteomes" id="UP001227268"/>
    </source>
</evidence>
<name>A0ACC2VMK7_9TREE</name>
<dbReference type="Proteomes" id="UP001227268">
    <property type="component" value="Unassembled WGS sequence"/>
</dbReference>
<protein>
    <submittedName>
        <fullName evidence="1">Uncharacterized protein</fullName>
    </submittedName>
</protein>
<sequence>MYRGFLELLFDSVLVWAIAKSRIGVDKNGRGQGWMPWAVFGLVMGHLTINHIYRTFANIPLSTIEITGSQMVLAMKLITFAWNVEDGRHEHEELDRAQDGTRVAQLPSLLSFLGYWYVPLIE</sequence>
<reference evidence="1" key="1">
    <citation type="submission" date="2023-04" db="EMBL/GenBank/DDBJ databases">
        <title>Draft Genome sequencing of Naganishia species isolated from polar environments using Oxford Nanopore Technology.</title>
        <authorList>
            <person name="Leo P."/>
            <person name="Venkateswaran K."/>
        </authorList>
    </citation>
    <scope>NUCLEOTIDE SEQUENCE</scope>
    <source>
        <strain evidence="1">MNA-CCFEE 5423</strain>
    </source>
</reference>
<organism evidence="1 2">
    <name type="scientific">Naganishia friedmannii</name>
    <dbReference type="NCBI Taxonomy" id="89922"/>
    <lineage>
        <taxon>Eukaryota</taxon>
        <taxon>Fungi</taxon>
        <taxon>Dikarya</taxon>
        <taxon>Basidiomycota</taxon>
        <taxon>Agaricomycotina</taxon>
        <taxon>Tremellomycetes</taxon>
        <taxon>Filobasidiales</taxon>
        <taxon>Filobasidiaceae</taxon>
        <taxon>Naganishia</taxon>
    </lineage>
</organism>
<keyword evidence="2" id="KW-1185">Reference proteome</keyword>
<accession>A0ACC2VMK7</accession>
<comment type="caution">
    <text evidence="1">The sequence shown here is derived from an EMBL/GenBank/DDBJ whole genome shotgun (WGS) entry which is preliminary data.</text>
</comment>
<gene>
    <name evidence="1" type="ORF">QFC21_003565</name>
</gene>
<proteinExistence type="predicted"/>
<evidence type="ECO:0000313" key="1">
    <source>
        <dbReference type="EMBL" id="KAJ9100522.1"/>
    </source>
</evidence>
<dbReference type="EMBL" id="JASBWT010000011">
    <property type="protein sequence ID" value="KAJ9100522.1"/>
    <property type="molecule type" value="Genomic_DNA"/>
</dbReference>